<protein>
    <submittedName>
        <fullName evidence="1">DNA-directed RNA polymerase</fullName>
    </submittedName>
</protein>
<dbReference type="STRING" id="27349.A0A0L6UWQ3"/>
<dbReference type="VEuPathDB" id="FungiDB:VP01_339g6"/>
<keyword evidence="1" id="KW-0804">Transcription</keyword>
<dbReference type="GO" id="GO:0000428">
    <property type="term" value="C:DNA-directed RNA polymerase complex"/>
    <property type="evidence" value="ECO:0007669"/>
    <property type="project" value="UniProtKB-KW"/>
</dbReference>
<proteinExistence type="predicted"/>
<evidence type="ECO:0000313" key="2">
    <source>
        <dbReference type="Proteomes" id="UP000037035"/>
    </source>
</evidence>
<sequence length="210" mass="23446">MAMSGSRCVAYVAGLQKGSERPQYSYHNMESEDQVESFWLGGSWVVGKLPGCGNGGQTSRTALIDWSLVEPSDCQGGSSRVYWTLHCTGELKPSRSIHELNQKHLKLIKLANKAVHQAASCSLNHTLRKLWKNKLKNHSSQQQAIHGDNFNWTIHQHFQVGALVMRGSLETSKITQRPHVTTISSSKNLILARCQFFALRSDRSQIAGHH</sequence>
<name>A0A0L6UWQ3_9BASI</name>
<keyword evidence="2" id="KW-1185">Reference proteome</keyword>
<gene>
    <name evidence="1" type="ORF">VP01_339g6</name>
</gene>
<dbReference type="EMBL" id="LAVV01008390">
    <property type="protein sequence ID" value="KNZ52924.1"/>
    <property type="molecule type" value="Genomic_DNA"/>
</dbReference>
<keyword evidence="1" id="KW-0240">DNA-directed RNA polymerase</keyword>
<comment type="caution">
    <text evidence="1">The sequence shown here is derived from an EMBL/GenBank/DDBJ whole genome shotgun (WGS) entry which is preliminary data.</text>
</comment>
<dbReference type="AlphaFoldDB" id="A0A0L6UWQ3"/>
<accession>A0A0L6UWQ3</accession>
<dbReference type="Proteomes" id="UP000037035">
    <property type="component" value="Unassembled WGS sequence"/>
</dbReference>
<dbReference type="OrthoDB" id="10610432at2759"/>
<reference evidence="1 2" key="1">
    <citation type="submission" date="2015-08" db="EMBL/GenBank/DDBJ databases">
        <title>Next Generation Sequencing and Analysis of the Genome of Puccinia sorghi L Schw, the Causal Agent of Maize Common Rust.</title>
        <authorList>
            <person name="Rochi L."/>
            <person name="Burguener G."/>
            <person name="Darino M."/>
            <person name="Turjanski A."/>
            <person name="Kreff E."/>
            <person name="Dieguez M.J."/>
            <person name="Sacco F."/>
        </authorList>
    </citation>
    <scope>NUCLEOTIDE SEQUENCE [LARGE SCALE GENOMIC DNA]</scope>
    <source>
        <strain evidence="1 2">RO10H11247</strain>
    </source>
</reference>
<organism evidence="1 2">
    <name type="scientific">Puccinia sorghi</name>
    <dbReference type="NCBI Taxonomy" id="27349"/>
    <lineage>
        <taxon>Eukaryota</taxon>
        <taxon>Fungi</taxon>
        <taxon>Dikarya</taxon>
        <taxon>Basidiomycota</taxon>
        <taxon>Pucciniomycotina</taxon>
        <taxon>Pucciniomycetes</taxon>
        <taxon>Pucciniales</taxon>
        <taxon>Pucciniaceae</taxon>
        <taxon>Puccinia</taxon>
    </lineage>
</organism>
<evidence type="ECO:0000313" key="1">
    <source>
        <dbReference type="EMBL" id="KNZ52924.1"/>
    </source>
</evidence>